<evidence type="ECO:0000256" key="1">
    <source>
        <dbReference type="SAM" id="MobiDB-lite"/>
    </source>
</evidence>
<feature type="region of interest" description="Disordered" evidence="1">
    <location>
        <begin position="17"/>
        <end position="51"/>
    </location>
</feature>
<dbReference type="AlphaFoldDB" id="A0A1I8I9G9"/>
<dbReference type="Proteomes" id="UP000095280">
    <property type="component" value="Unplaced"/>
</dbReference>
<evidence type="ECO:0000313" key="2">
    <source>
        <dbReference type="Proteomes" id="UP000095280"/>
    </source>
</evidence>
<feature type="compositionally biased region" description="Polar residues" evidence="1">
    <location>
        <begin position="26"/>
        <end position="42"/>
    </location>
</feature>
<organism evidence="2 3">
    <name type="scientific">Macrostomum lignano</name>
    <dbReference type="NCBI Taxonomy" id="282301"/>
    <lineage>
        <taxon>Eukaryota</taxon>
        <taxon>Metazoa</taxon>
        <taxon>Spiralia</taxon>
        <taxon>Lophotrochozoa</taxon>
        <taxon>Platyhelminthes</taxon>
        <taxon>Rhabditophora</taxon>
        <taxon>Macrostomorpha</taxon>
        <taxon>Macrostomida</taxon>
        <taxon>Macrostomidae</taxon>
        <taxon>Macrostomum</taxon>
    </lineage>
</organism>
<accession>A0A1I8I9G9</accession>
<evidence type="ECO:0000313" key="3">
    <source>
        <dbReference type="WBParaSite" id="maker-uti_cns_0010966-snap-gene-0.3-mRNA-1"/>
    </source>
</evidence>
<sequence>MRLKAVVSADAAAVEEVPDAPGKLPSQPSSNINNGMLLTSRPSADKDRRRYQQQLSLITGAQSAQATQL</sequence>
<dbReference type="WBParaSite" id="maker-uti_cns_0010966-snap-gene-0.3-mRNA-1">
    <property type="protein sequence ID" value="maker-uti_cns_0010966-snap-gene-0.3-mRNA-1"/>
    <property type="gene ID" value="maker-uti_cns_0010966-snap-gene-0.3"/>
</dbReference>
<keyword evidence="2" id="KW-1185">Reference proteome</keyword>
<protein>
    <submittedName>
        <fullName evidence="3">SUZ domain-containing protein</fullName>
    </submittedName>
</protein>
<proteinExistence type="predicted"/>
<reference evidence="3" key="1">
    <citation type="submission" date="2016-11" db="UniProtKB">
        <authorList>
            <consortium name="WormBaseParasite"/>
        </authorList>
    </citation>
    <scope>IDENTIFICATION</scope>
</reference>
<name>A0A1I8I9G9_9PLAT</name>